<feature type="transmembrane region" description="Helical" evidence="2">
    <location>
        <begin position="95"/>
        <end position="111"/>
    </location>
</feature>
<keyword evidence="2" id="KW-0472">Membrane</keyword>
<gene>
    <name evidence="3" type="ORF">A3C16_04545</name>
</gene>
<feature type="transmembrane region" description="Helical" evidence="2">
    <location>
        <begin position="117"/>
        <end position="133"/>
    </location>
</feature>
<comment type="caution">
    <text evidence="3">The sequence shown here is derived from an EMBL/GenBank/DDBJ whole genome shotgun (WGS) entry which is preliminary data.</text>
</comment>
<feature type="region of interest" description="Disordered" evidence="1">
    <location>
        <begin position="13"/>
        <end position="79"/>
    </location>
</feature>
<evidence type="ECO:0000313" key="4">
    <source>
        <dbReference type="Proteomes" id="UP000177811"/>
    </source>
</evidence>
<evidence type="ECO:0008006" key="5">
    <source>
        <dbReference type="Google" id="ProtNLM"/>
    </source>
</evidence>
<organism evidence="3 4">
    <name type="scientific">Candidatus Sungbacteria bacterium RIFCSPHIGHO2_02_FULL_51_29</name>
    <dbReference type="NCBI Taxonomy" id="1802273"/>
    <lineage>
        <taxon>Bacteria</taxon>
        <taxon>Candidatus Sungiibacteriota</taxon>
    </lineage>
</organism>
<evidence type="ECO:0000313" key="3">
    <source>
        <dbReference type="EMBL" id="OHA01734.1"/>
    </source>
</evidence>
<dbReference type="Proteomes" id="UP000177811">
    <property type="component" value="Unassembled WGS sequence"/>
</dbReference>
<accession>A0A1G2KR33</accession>
<proteinExistence type="predicted"/>
<sequence length="226" mass="25860">MSRIIDLKKLRDEQPEKIAISDRPQITTRPNDAGRSKDHQFFQKRQSPEESLTSPVADETPSAGKSTEAPPQQLPGSIEWKTVDEPNIRSIRDRVIVISIIAAGFIIGGLLTQNYLFAILALLVAITLIMLSVREPKEIAFAITARGVRIDDRIYEYDNLKSFWIFYDPPHHKELSVESKKVFMPYIKLPLESTDPVQMRRFLKTFIPERKHTDSIADIVWSKLGF</sequence>
<feature type="compositionally biased region" description="Polar residues" evidence="1">
    <location>
        <begin position="43"/>
        <end position="54"/>
    </location>
</feature>
<keyword evidence="2" id="KW-1133">Transmembrane helix</keyword>
<dbReference type="EMBL" id="MHQL01000055">
    <property type="protein sequence ID" value="OHA01734.1"/>
    <property type="molecule type" value="Genomic_DNA"/>
</dbReference>
<evidence type="ECO:0000256" key="2">
    <source>
        <dbReference type="SAM" id="Phobius"/>
    </source>
</evidence>
<name>A0A1G2KR33_9BACT</name>
<feature type="compositionally biased region" description="Basic and acidic residues" evidence="1">
    <location>
        <begin position="32"/>
        <end position="41"/>
    </location>
</feature>
<protein>
    <recommendedName>
        <fullName evidence="5">DUF5673 domain-containing protein</fullName>
    </recommendedName>
</protein>
<evidence type="ECO:0000256" key="1">
    <source>
        <dbReference type="SAM" id="MobiDB-lite"/>
    </source>
</evidence>
<reference evidence="3 4" key="1">
    <citation type="journal article" date="2016" name="Nat. Commun.">
        <title>Thousands of microbial genomes shed light on interconnected biogeochemical processes in an aquifer system.</title>
        <authorList>
            <person name="Anantharaman K."/>
            <person name="Brown C.T."/>
            <person name="Hug L.A."/>
            <person name="Sharon I."/>
            <person name="Castelle C.J."/>
            <person name="Probst A.J."/>
            <person name="Thomas B.C."/>
            <person name="Singh A."/>
            <person name="Wilkins M.J."/>
            <person name="Karaoz U."/>
            <person name="Brodie E.L."/>
            <person name="Williams K.H."/>
            <person name="Hubbard S.S."/>
            <person name="Banfield J.F."/>
        </authorList>
    </citation>
    <scope>NUCLEOTIDE SEQUENCE [LARGE SCALE GENOMIC DNA]</scope>
</reference>
<dbReference type="AlphaFoldDB" id="A0A1G2KR33"/>
<keyword evidence="2" id="KW-0812">Transmembrane</keyword>